<organism evidence="4 5">
    <name type="scientific">Lymnaea stagnalis</name>
    <name type="common">Great pond snail</name>
    <name type="synonym">Helix stagnalis</name>
    <dbReference type="NCBI Taxonomy" id="6523"/>
    <lineage>
        <taxon>Eukaryota</taxon>
        <taxon>Metazoa</taxon>
        <taxon>Spiralia</taxon>
        <taxon>Lophotrochozoa</taxon>
        <taxon>Mollusca</taxon>
        <taxon>Gastropoda</taxon>
        <taxon>Heterobranchia</taxon>
        <taxon>Euthyneura</taxon>
        <taxon>Panpulmonata</taxon>
        <taxon>Hygrophila</taxon>
        <taxon>Lymnaeoidea</taxon>
        <taxon>Lymnaeidae</taxon>
        <taxon>Lymnaea</taxon>
    </lineage>
</organism>
<feature type="domain" description="VWFA" evidence="2">
    <location>
        <begin position="552"/>
        <end position="720"/>
    </location>
</feature>
<dbReference type="EMBL" id="CAXITT010000409">
    <property type="protein sequence ID" value="CAL1540981.1"/>
    <property type="molecule type" value="Genomic_DNA"/>
</dbReference>
<dbReference type="Pfam" id="PF13768">
    <property type="entry name" value="VWA_3"/>
    <property type="match status" value="2"/>
</dbReference>
<feature type="compositionally biased region" description="Polar residues" evidence="1">
    <location>
        <begin position="793"/>
        <end position="822"/>
    </location>
</feature>
<feature type="domain" description="Tudor" evidence="3">
    <location>
        <begin position="1538"/>
        <end position="1598"/>
    </location>
</feature>
<dbReference type="InterPro" id="IPR002035">
    <property type="entry name" value="VWF_A"/>
</dbReference>
<dbReference type="InterPro" id="IPR002999">
    <property type="entry name" value="Tudor"/>
</dbReference>
<dbReference type="InterPro" id="IPR032770">
    <property type="entry name" value="DUF4537"/>
</dbReference>
<evidence type="ECO:0000313" key="5">
    <source>
        <dbReference type="Proteomes" id="UP001497497"/>
    </source>
</evidence>
<dbReference type="SUPFAM" id="SSF53300">
    <property type="entry name" value="vWA-like"/>
    <property type="match status" value="1"/>
</dbReference>
<accession>A0AAV2I4L2</accession>
<comment type="caution">
    <text evidence="4">The sequence shown here is derived from an EMBL/GenBank/DDBJ whole genome shotgun (WGS) entry which is preliminary data.</text>
</comment>
<feature type="region of interest" description="Disordered" evidence="1">
    <location>
        <begin position="1324"/>
        <end position="1443"/>
    </location>
</feature>
<evidence type="ECO:0000259" key="3">
    <source>
        <dbReference type="SMART" id="SM00333"/>
    </source>
</evidence>
<keyword evidence="5" id="KW-1185">Reference proteome</keyword>
<feature type="compositionally biased region" description="Pro residues" evidence="1">
    <location>
        <begin position="1333"/>
        <end position="1349"/>
    </location>
</feature>
<dbReference type="Gene3D" id="3.40.50.410">
    <property type="entry name" value="von Willebrand factor, type A domain"/>
    <property type="match status" value="1"/>
</dbReference>
<dbReference type="InterPro" id="IPR036465">
    <property type="entry name" value="vWFA_dom_sf"/>
</dbReference>
<dbReference type="PANTHER" id="PTHR46785:SF1">
    <property type="entry name" value="VON WILLEBRAND FACTOR A DOMAIN-CONTAINING PROTEIN 3B"/>
    <property type="match status" value="1"/>
</dbReference>
<dbReference type="PANTHER" id="PTHR46785">
    <property type="entry name" value="VON WILLEBRAND FACTOR A DOMAIN-CONTAINING PROTEIN 3B"/>
    <property type="match status" value="1"/>
</dbReference>
<feature type="region of interest" description="Disordered" evidence="1">
    <location>
        <begin position="758"/>
        <end position="855"/>
    </location>
</feature>
<dbReference type="CDD" id="cd00198">
    <property type="entry name" value="vWFA"/>
    <property type="match status" value="1"/>
</dbReference>
<gene>
    <name evidence="4" type="ORF">GSLYS_00014630001</name>
</gene>
<feature type="compositionally biased region" description="Low complexity" evidence="1">
    <location>
        <begin position="1350"/>
        <end position="1429"/>
    </location>
</feature>
<feature type="domain" description="Tudor" evidence="3">
    <location>
        <begin position="1171"/>
        <end position="1228"/>
    </location>
</feature>
<name>A0AAV2I4L2_LYMST</name>
<evidence type="ECO:0008006" key="6">
    <source>
        <dbReference type="Google" id="ProtNLM"/>
    </source>
</evidence>
<feature type="compositionally biased region" description="Polar residues" evidence="1">
    <location>
        <begin position="759"/>
        <end position="773"/>
    </location>
</feature>
<evidence type="ECO:0000259" key="2">
    <source>
        <dbReference type="SMART" id="SM00327"/>
    </source>
</evidence>
<protein>
    <recommendedName>
        <fullName evidence="6">von Willebrand factor A domain-containing protein 3B</fullName>
    </recommendedName>
</protein>
<dbReference type="SMART" id="SM00327">
    <property type="entry name" value="VWA"/>
    <property type="match status" value="1"/>
</dbReference>
<reference evidence="4 5" key="1">
    <citation type="submission" date="2024-04" db="EMBL/GenBank/DDBJ databases">
        <authorList>
            <consortium name="Genoscope - CEA"/>
            <person name="William W."/>
        </authorList>
    </citation>
    <scope>NUCLEOTIDE SEQUENCE [LARGE SCALE GENOMIC DNA]</scope>
</reference>
<dbReference type="SMART" id="SM00333">
    <property type="entry name" value="TUDOR"/>
    <property type="match status" value="2"/>
</dbReference>
<proteinExistence type="predicted"/>
<evidence type="ECO:0000256" key="1">
    <source>
        <dbReference type="SAM" id="MobiDB-lite"/>
    </source>
</evidence>
<feature type="compositionally biased region" description="Basic and acidic residues" evidence="1">
    <location>
        <begin position="1125"/>
        <end position="1151"/>
    </location>
</feature>
<feature type="region of interest" description="Disordered" evidence="1">
    <location>
        <begin position="1092"/>
        <end position="1168"/>
    </location>
</feature>
<dbReference type="CDD" id="cd04508">
    <property type="entry name" value="Tudor_SF"/>
    <property type="match status" value="2"/>
</dbReference>
<dbReference type="Gene3D" id="2.30.30.140">
    <property type="match status" value="2"/>
</dbReference>
<feature type="compositionally biased region" description="Basic and acidic residues" evidence="1">
    <location>
        <begin position="1430"/>
        <end position="1442"/>
    </location>
</feature>
<dbReference type="Proteomes" id="UP001497497">
    <property type="component" value="Unassembled WGS sequence"/>
</dbReference>
<dbReference type="Pfam" id="PF15057">
    <property type="entry name" value="DUF4537"/>
    <property type="match status" value="3"/>
</dbReference>
<sequence>MTALTSKLTSYDINYSYSSSSNVKFDISHKTALHSTKCSKQNEAKDIINLKDLQMKPQRPKEWELDVRSLISSRKWLQNYGLKKNRLQLNQILPSIGFKISDEFDEALKKPVSSRYCEGQFSQLLRPDGRTFNVNCSKDKLLQLEKRLLQSVNLFRRRLEWLTTESRRIFGVIEERSITIVLDIQNMDPELFDQYRVALERVIREQVSQIAKFNLIRACEDITSFSPECVPVSHDTVENAIEWMWSLDRMVKVANSSVAEAVLRAFEDNHIEAVYLYTEGTSVECGKEILKQKVSNAQRKAPVHVVSFNCDSSNTISFLKDFVKMASGRFHAYGLIMELDVYETQPMEGQTNRANTILRRKTIGGIPPGAGVREDVIFIFEELEEARSNLTQIRMLIDKVPEPGRSSAGNIFQSFYFYEPPKTKRSLSSKDEQYMSSKEWLDVYGLEVRKLGLYDILSTVAFKHQDGIMDSMHPPNTETQTDAVISQKLVNARYCEKFPVVKWRDGQTVHVQVTPDVHRSYEEKVQVALNKIQQRIDWLNKGSRSLFGTLVEDQIYILIDTSDSMRPSLGFVKQKILVLMQEQLRHKKKFNFVAFNSKAAVWKDRLVEVSESSLRSAWSWIENLSCWGSTNTYAAIQIAMADPNTQAIYLLTDGRPDQPPKSILAQVQMQKSIPIHCISFNCDDVEANQFLYSLSEATGGRYHYFSETGPPVEHPKSWQSMDVQLLKDEIKRGLENLDQLTDLRDECTRLAWKRETDSLRQSINSSRKSTEGSYISAVPPLDPKDLYRPETPLRSSRINLTHRPSSAPPTISTGFSLSQHYTPSPPIKHPHSARDDRGYESARLSVRSPRKLKSGKLTLSKKPLYAAHTRTSLLRTLSSSGRFSPSEWLLPETKTLFQQQAERQRQIAHQNEVIEEQRKKKVKVLAKANEKSSKQWLSKHGLIAKKLTILDALGPTFVPLNPKYVTILDKYVMSKVFNEILPLAHVSRNHQIRLINPAGVNLDEYEKKVQVAVGKYRKRLNKIVWSALPNSAKEEFNNSDQPVSFEENKEKLLKYLEEDDYWPIREKDVNLLLKEIAYGEKYMAQSVAIRKAAAGEDEEDDKDSFDLVPKRSRSPDTSNHAVSSPREKSDHSSRSSKNKEKDLDSTSHSVEDIQQANENTESRRKKITMTLTPFKGQRVIARQDKDGLYYPAVVKKAPDLRHAVVEYEDKVTATVFTRYVIPVGGAVARAALYGGDYVLIRVVNLENESECYVPAKILKSDHTCLACKCYTVVMYNGQIASTSRKHLVKISKERFDLAFNFLTRQEGENKEEAEEIIYIKKQWKNKEKKPEKSPAPPPADPRSPAPPPADLRSPSSSPSRSRSTSRSRSNSRSGSSSRSRSSSRSSSSHRSSPSPRPKSSARSRTISRSPSIPKSRSIPRSRSTSVSSAESKRSTKPEKLRQEMITSFVLMGKERGEEETLYRSEPKPNFLLKLRRDLPPIKETEVDALARWLDDGWYYRCHIIRCYSDQSYDMKDSTGLVERIWREDIISDEDDYNKDFKEGDTVVALHPKYSFSYAPGVISELKHDEFVEVRFYDGQTAELSLQEGKVYHISTRKYKLDVEFIEKKEKEWIGSAVIARDDKTGAYFPGTVRKKINSQMYSIEWANGSSSHQSVIHIFGAFTRQPKLSRGDKILACVDPHQVKYLPGVLNDYKDGKLVVKFCNEEVRDDIEEGPWYYLSQVYYEDAMNYYKNKNNMKKY</sequence>
<evidence type="ECO:0000313" key="4">
    <source>
        <dbReference type="EMBL" id="CAL1540981.1"/>
    </source>
</evidence>